<keyword evidence="1" id="KW-0472">Membrane</keyword>
<feature type="transmembrane region" description="Helical" evidence="1">
    <location>
        <begin position="377"/>
        <end position="395"/>
    </location>
</feature>
<dbReference type="EMBL" id="JACNYL010000002">
    <property type="protein sequence ID" value="MBD1421989.1"/>
    <property type="molecule type" value="Genomic_DNA"/>
</dbReference>
<proteinExistence type="predicted"/>
<keyword evidence="1" id="KW-0812">Transmembrane</keyword>
<accession>A0ABR7XS43</accession>
<organism evidence="2 3">
    <name type="scientific">Sphingobacterium chuzhouense</name>
    <dbReference type="NCBI Taxonomy" id="1742264"/>
    <lineage>
        <taxon>Bacteria</taxon>
        <taxon>Pseudomonadati</taxon>
        <taxon>Bacteroidota</taxon>
        <taxon>Sphingobacteriia</taxon>
        <taxon>Sphingobacteriales</taxon>
        <taxon>Sphingobacteriaceae</taxon>
        <taxon>Sphingobacterium</taxon>
    </lineage>
</organism>
<evidence type="ECO:0000313" key="3">
    <source>
        <dbReference type="Proteomes" id="UP000651112"/>
    </source>
</evidence>
<reference evidence="2 3" key="1">
    <citation type="submission" date="2020-08" db="EMBL/GenBank/DDBJ databases">
        <title>Sphingobacterium sp. DN00404 isolated from aquaculture water.</title>
        <authorList>
            <person name="Zhang M."/>
        </authorList>
    </citation>
    <scope>NUCLEOTIDE SEQUENCE [LARGE SCALE GENOMIC DNA]</scope>
    <source>
        <strain evidence="2 3">KCTC 42746</strain>
    </source>
</reference>
<dbReference type="RefSeq" id="WP_190313689.1">
    <property type="nucleotide sequence ID" value="NZ_JACNYL010000002.1"/>
</dbReference>
<keyword evidence="1" id="KW-1133">Transmembrane helix</keyword>
<comment type="caution">
    <text evidence="2">The sequence shown here is derived from an EMBL/GenBank/DDBJ whole genome shotgun (WGS) entry which is preliminary data.</text>
</comment>
<sequence>MEWIKSLKQFFKLRSPDVGPAVNNSVVTFSGLFSYTKSQKRDIQKRTGYYQTKKEKFVVNIIQSQYYKVFRKFVLNDCPEDYLEICSPNSYSVSVDAGNEFQVEVENIKLSFFDDEIGLGIYSFSVRSVESLSFKEFIQIFGRFRNLDAKVAVGRRAFSIREFIELNMLRCENNPVTKNIIKIDEKSELYNYSGSKLKAFIAVELTEFNKGYTIDEALFELGTFTEYSTSKKNKNLYSPSSEYFDYIVSKKISVFSNWSALALFDSFVIIGKEKYLIDSTRKTLSDSYFKIFIFNLYSKFYLFKANSNLGNVEGKPHDHKLYSFLRKYNITHISYNFLPNLLHSKIREALQIDSELKSVKSKIELIESQAKEKETNLINVVLLFIAAFGIISILSDFPTVYENIVNDGEKKIATFIALGIVLIAIVGVVCYYKVYKRNSG</sequence>
<feature type="transmembrane region" description="Helical" evidence="1">
    <location>
        <begin position="415"/>
        <end position="434"/>
    </location>
</feature>
<gene>
    <name evidence="2" type="ORF">H8B21_10450</name>
</gene>
<protein>
    <submittedName>
        <fullName evidence="2">Uncharacterized protein</fullName>
    </submittedName>
</protein>
<evidence type="ECO:0000313" key="2">
    <source>
        <dbReference type="EMBL" id="MBD1421989.1"/>
    </source>
</evidence>
<dbReference type="Proteomes" id="UP000651112">
    <property type="component" value="Unassembled WGS sequence"/>
</dbReference>
<keyword evidence="3" id="KW-1185">Reference proteome</keyword>
<evidence type="ECO:0000256" key="1">
    <source>
        <dbReference type="SAM" id="Phobius"/>
    </source>
</evidence>
<name>A0ABR7XS43_9SPHI</name>